<gene>
    <name evidence="1" type="ORF">AIOL_000948</name>
</gene>
<dbReference type="AlphaFoldDB" id="A0A0J9H5B7"/>
<dbReference type="Proteomes" id="UP000037178">
    <property type="component" value="Unassembled WGS sequence"/>
</dbReference>
<dbReference type="STRING" id="1675527.AIOL_000948"/>
<accession>A0A0J9H5B7</accession>
<dbReference type="OrthoDB" id="7806816at2"/>
<evidence type="ECO:0000313" key="2">
    <source>
        <dbReference type="Proteomes" id="UP000037178"/>
    </source>
</evidence>
<proteinExistence type="predicted"/>
<comment type="caution">
    <text evidence="1">The sequence shown here is derived from an EMBL/GenBank/DDBJ whole genome shotgun (WGS) entry which is preliminary data.</text>
</comment>
<sequence length="311" mass="34539">MSLITINGQQIDDIVAVSKGMIDAEDLRNGGELKPQAASRLITMLFQDTFLTKITTERMTRLTKDVDVLDIMRRQLVRVPQGTDPDVGQFGDAAEFGCKLSALDVQLFPTLTLDFLRENKDNPNLLKEIETGFNTRLTTDLVDLGFNGIADDAAGADRAAKFIRLNKGWLQIMRDAGNTPKIDIDPATDGWIASLRTIMDASDTRFRSSSVFLMNEADADEYARELNAPITGTAMNADSPLRRFEGKPIEAHPDMPRGSVAFTPLKNLVYGVSTDVRRDRAYHSRKRVLEYTFDMAVDYEVAVKQAAVLGE</sequence>
<organism evidence="1 2">
    <name type="scientific">Candidatus Rhodobacter oscarellae</name>
    <dbReference type="NCBI Taxonomy" id="1675527"/>
    <lineage>
        <taxon>Bacteria</taxon>
        <taxon>Pseudomonadati</taxon>
        <taxon>Pseudomonadota</taxon>
        <taxon>Alphaproteobacteria</taxon>
        <taxon>Rhodobacterales</taxon>
        <taxon>Rhodobacter group</taxon>
        <taxon>Rhodobacter</taxon>
    </lineage>
</organism>
<keyword evidence="2" id="KW-1185">Reference proteome</keyword>
<dbReference type="SUPFAM" id="SSF56563">
    <property type="entry name" value="Major capsid protein gp5"/>
    <property type="match status" value="1"/>
</dbReference>
<evidence type="ECO:0000313" key="1">
    <source>
        <dbReference type="EMBL" id="KMW60783.1"/>
    </source>
</evidence>
<reference evidence="1 2" key="1">
    <citation type="submission" date="2015-06" db="EMBL/GenBank/DDBJ databases">
        <title>Draft genome sequence of an Alphaproteobacteria species associated to the Mediterranean sponge Oscarella lobularis.</title>
        <authorList>
            <person name="Jourda C."/>
            <person name="Santini S."/>
            <person name="Claverie J.-M."/>
        </authorList>
    </citation>
    <scope>NUCLEOTIDE SEQUENCE [LARGE SCALE GENOMIC DNA]</scope>
    <source>
        <strain evidence="1">IGS</strain>
    </source>
</reference>
<dbReference type="RefSeq" id="WP_049641819.1">
    <property type="nucleotide sequence ID" value="NZ_LFTY01000001.1"/>
</dbReference>
<dbReference type="EMBL" id="LFTY01000001">
    <property type="protein sequence ID" value="KMW60783.1"/>
    <property type="molecule type" value="Genomic_DNA"/>
</dbReference>
<dbReference type="PATRIC" id="fig|1675527.3.peg.1009"/>
<name>A0A0J9H5B7_9RHOB</name>
<protein>
    <submittedName>
        <fullName evidence="1">Capsid protein gpE</fullName>
    </submittedName>
</protein>